<gene>
    <name evidence="2" type="ORF">O7047_20615</name>
</gene>
<evidence type="ECO:0000313" key="2">
    <source>
        <dbReference type="EMBL" id="MDR9892625.1"/>
    </source>
</evidence>
<dbReference type="EMBL" id="JAQGEC010000024">
    <property type="protein sequence ID" value="MDR9892625.1"/>
    <property type="molecule type" value="Genomic_DNA"/>
</dbReference>
<dbReference type="InterPro" id="IPR007813">
    <property type="entry name" value="PilN"/>
</dbReference>
<dbReference type="Proteomes" id="UP001248822">
    <property type="component" value="Unassembled WGS sequence"/>
</dbReference>
<keyword evidence="1" id="KW-0472">Membrane</keyword>
<protein>
    <submittedName>
        <fullName evidence="2">PilN domain-containing protein</fullName>
    </submittedName>
</protein>
<feature type="transmembrane region" description="Helical" evidence="1">
    <location>
        <begin position="20"/>
        <end position="39"/>
    </location>
</feature>
<keyword evidence="1" id="KW-0812">Transmembrane</keyword>
<reference evidence="2" key="1">
    <citation type="submission" date="2022-12" db="EMBL/GenBank/DDBJ databases">
        <title>NDM-1 containing novel ST 2018 Pseudenterobacter timonensis.</title>
        <authorList>
            <person name="Halder G."/>
            <person name="Mandal S."/>
            <person name="Dutta S."/>
        </authorList>
    </citation>
    <scope>NUCLEOTIDE SEQUENCE</scope>
    <source>
        <strain evidence="2">CNCI147</strain>
    </source>
</reference>
<proteinExistence type="predicted"/>
<evidence type="ECO:0000256" key="1">
    <source>
        <dbReference type="SAM" id="Phobius"/>
    </source>
</evidence>
<dbReference type="Pfam" id="PF05137">
    <property type="entry name" value="PilN"/>
    <property type="match status" value="1"/>
</dbReference>
<dbReference type="RefSeq" id="WP_310827639.1">
    <property type="nucleotide sequence ID" value="NZ_JAQGEC010000024.1"/>
</dbReference>
<organism evidence="2 3">
    <name type="scientific">Pseudenterobacter timonensis</name>
    <dbReference type="NCBI Taxonomy" id="1755099"/>
    <lineage>
        <taxon>Bacteria</taxon>
        <taxon>Pseudomonadati</taxon>
        <taxon>Pseudomonadota</taxon>
        <taxon>Gammaproteobacteria</taxon>
        <taxon>Enterobacterales</taxon>
        <taxon>Enterobacteriaceae</taxon>
        <taxon>Pseudenterobacter</taxon>
    </lineage>
</organism>
<dbReference type="InterPro" id="IPR052534">
    <property type="entry name" value="Extracell_DNA_Util/SecSys_Comp"/>
</dbReference>
<sequence>MRNVNLLPWRQRQRRRTIRFWSLLFPGAFLLALAIVLSLRMEEQWRQQSLQARLSSDRIMQSELERRHAQWRELNARYQQGQQSLAGREKTAAWQRTLLALAQAIPPQAWLTELRFHHPRLIVTGYAATLSALTAFSQALGRLPGFTPGPAGELRQDDEGRWRFSFTLQQKE</sequence>
<comment type="caution">
    <text evidence="2">The sequence shown here is derived from an EMBL/GenBank/DDBJ whole genome shotgun (WGS) entry which is preliminary data.</text>
</comment>
<dbReference type="PANTHER" id="PTHR40278">
    <property type="entry name" value="DNA UTILIZATION PROTEIN HOFN"/>
    <property type="match status" value="1"/>
</dbReference>
<evidence type="ECO:0000313" key="3">
    <source>
        <dbReference type="Proteomes" id="UP001248822"/>
    </source>
</evidence>
<name>A0AAE4DRI7_9ENTR</name>
<dbReference type="PANTHER" id="PTHR40278:SF1">
    <property type="entry name" value="DNA UTILIZATION PROTEIN HOFN"/>
    <property type="match status" value="1"/>
</dbReference>
<accession>A0AAE4DRI7</accession>
<keyword evidence="1" id="KW-1133">Transmembrane helix</keyword>
<dbReference type="AlphaFoldDB" id="A0AAE4DRI7"/>